<proteinExistence type="predicted"/>
<dbReference type="EMBL" id="JANJQO010000044">
    <property type="protein sequence ID" value="KAJ2983085.1"/>
    <property type="molecule type" value="Genomic_DNA"/>
</dbReference>
<sequence>MQHSIDSINEDDAQLIEEKLRLTAVNHPLTLDLRARNPDIKTSRSVLAIDPIDLPFSLTNTTLSGPDNILAPFVFADDITGCLVAFYHLGSKLAGHAGIVHGGIPAVLLDECMGRACFPRLPNKVAFTAKLELNYKAPIRVSSNIVIEANTTDIEGRKAWVEAKVRDASDGKELIWAKALFIEPSGQPSLRQLI</sequence>
<accession>A0ACC1NUT7</accession>
<comment type="caution">
    <text evidence="1">The sequence shown here is derived from an EMBL/GenBank/DDBJ whole genome shotgun (WGS) entry which is preliminary data.</text>
</comment>
<gene>
    <name evidence="1" type="ORF">NQ176_g949</name>
</gene>
<protein>
    <submittedName>
        <fullName evidence="1">Uncharacterized protein</fullName>
    </submittedName>
</protein>
<reference evidence="1" key="1">
    <citation type="submission" date="2022-08" db="EMBL/GenBank/DDBJ databases">
        <title>Genome Sequence of Lecanicillium fungicola.</title>
        <authorList>
            <person name="Buettner E."/>
        </authorList>
    </citation>
    <scope>NUCLEOTIDE SEQUENCE</scope>
    <source>
        <strain evidence="1">Babe33</strain>
    </source>
</reference>
<dbReference type="Proteomes" id="UP001143910">
    <property type="component" value="Unassembled WGS sequence"/>
</dbReference>
<organism evidence="1 2">
    <name type="scientific">Zarea fungicola</name>
    <dbReference type="NCBI Taxonomy" id="93591"/>
    <lineage>
        <taxon>Eukaryota</taxon>
        <taxon>Fungi</taxon>
        <taxon>Dikarya</taxon>
        <taxon>Ascomycota</taxon>
        <taxon>Pezizomycotina</taxon>
        <taxon>Sordariomycetes</taxon>
        <taxon>Hypocreomycetidae</taxon>
        <taxon>Hypocreales</taxon>
        <taxon>Cordycipitaceae</taxon>
        <taxon>Zarea</taxon>
    </lineage>
</organism>
<evidence type="ECO:0000313" key="2">
    <source>
        <dbReference type="Proteomes" id="UP001143910"/>
    </source>
</evidence>
<keyword evidence="2" id="KW-1185">Reference proteome</keyword>
<name>A0ACC1NUT7_9HYPO</name>
<evidence type="ECO:0000313" key="1">
    <source>
        <dbReference type="EMBL" id="KAJ2983085.1"/>
    </source>
</evidence>